<evidence type="ECO:0000256" key="1">
    <source>
        <dbReference type="SAM" id="MobiDB-lite"/>
    </source>
</evidence>
<dbReference type="PANTHER" id="PTHR37948">
    <property type="entry name" value="ZGC:113208"/>
    <property type="match status" value="1"/>
</dbReference>
<name>A0AAD2CGU9_9STRA</name>
<dbReference type="AlphaFoldDB" id="A0AAD2CGU9"/>
<reference evidence="2" key="1">
    <citation type="submission" date="2023-08" db="EMBL/GenBank/DDBJ databases">
        <authorList>
            <person name="Audoor S."/>
            <person name="Bilcke G."/>
        </authorList>
    </citation>
    <scope>NUCLEOTIDE SEQUENCE</scope>
</reference>
<feature type="compositionally biased region" description="Polar residues" evidence="1">
    <location>
        <begin position="104"/>
        <end position="114"/>
    </location>
</feature>
<comment type="caution">
    <text evidence="2">The sequence shown here is derived from an EMBL/GenBank/DDBJ whole genome shotgun (WGS) entry which is preliminary data.</text>
</comment>
<evidence type="ECO:0000313" key="2">
    <source>
        <dbReference type="EMBL" id="CAJ1934449.1"/>
    </source>
</evidence>
<accession>A0AAD2CGU9</accession>
<protein>
    <submittedName>
        <fullName evidence="2">Uncharacterized protein</fullName>
    </submittedName>
</protein>
<feature type="region of interest" description="Disordered" evidence="1">
    <location>
        <begin position="93"/>
        <end position="114"/>
    </location>
</feature>
<gene>
    <name evidence="2" type="ORF">CYCCA115_LOCUS3789</name>
</gene>
<sequence>MAAKKAEASLKSLHAELDKDVPSAKACLAFLGEAGEVLKDLDHETLEELNVMKTLGKMTRSVKRHKRSSEEAEDWESALKVVNKLQLQCKTSSKVDSKAKQEISKPSSQPGNHSTVKEYRARLVVQKKDMYKDPPVLPPLDIKIETSFCRPPKRNKETGMLSFVATTSEVSNLLKDFHPNRTPEEVLRAGSFGGTYFRPISSAVTNVSYSANDVLEDSVEKDWIKGLPMNMLTSKTYRPEINKYGVKCGGSLGMWESSGWITPVDPYGWFQWYCRFYRGRRCDDDVRQISRWLKSAGPKGRFRSQLCNKIIAAQADHNDNSISPVIRQTLLHWGLEITPDVLTKHAKRVGK</sequence>
<proteinExistence type="predicted"/>
<dbReference type="PANTHER" id="PTHR37948:SF1">
    <property type="entry name" value="BLL5189 PROTEIN"/>
    <property type="match status" value="1"/>
</dbReference>
<dbReference type="Proteomes" id="UP001295423">
    <property type="component" value="Unassembled WGS sequence"/>
</dbReference>
<dbReference type="EMBL" id="CAKOGP040000335">
    <property type="protein sequence ID" value="CAJ1934449.1"/>
    <property type="molecule type" value="Genomic_DNA"/>
</dbReference>
<evidence type="ECO:0000313" key="3">
    <source>
        <dbReference type="Proteomes" id="UP001295423"/>
    </source>
</evidence>
<organism evidence="2 3">
    <name type="scientific">Cylindrotheca closterium</name>
    <dbReference type="NCBI Taxonomy" id="2856"/>
    <lineage>
        <taxon>Eukaryota</taxon>
        <taxon>Sar</taxon>
        <taxon>Stramenopiles</taxon>
        <taxon>Ochrophyta</taxon>
        <taxon>Bacillariophyta</taxon>
        <taxon>Bacillariophyceae</taxon>
        <taxon>Bacillariophycidae</taxon>
        <taxon>Bacillariales</taxon>
        <taxon>Bacillariaceae</taxon>
        <taxon>Cylindrotheca</taxon>
    </lineage>
</organism>
<keyword evidence="3" id="KW-1185">Reference proteome</keyword>
<feature type="compositionally biased region" description="Basic and acidic residues" evidence="1">
    <location>
        <begin position="93"/>
        <end position="103"/>
    </location>
</feature>